<dbReference type="PANTHER" id="PTHR46310:SF7">
    <property type="entry name" value="AMIDASE 1"/>
    <property type="match status" value="1"/>
</dbReference>
<dbReference type="PANTHER" id="PTHR46310">
    <property type="entry name" value="AMIDASE 1"/>
    <property type="match status" value="1"/>
</dbReference>
<dbReference type="Proteomes" id="UP000464507">
    <property type="component" value="Chromosome"/>
</dbReference>
<dbReference type="KEGG" id="mant:BHD05_06500"/>
<dbReference type="AlphaFoldDB" id="A0A7L5AKY7"/>
<dbReference type="InterPro" id="IPR032710">
    <property type="entry name" value="NTF2-like_dom_sf"/>
</dbReference>
<dbReference type="Pfam" id="PF01425">
    <property type="entry name" value="Amidase"/>
    <property type="match status" value="1"/>
</dbReference>
<protein>
    <recommendedName>
        <fullName evidence="1">Amidase domain-containing protein</fullName>
    </recommendedName>
</protein>
<reference evidence="2 3" key="1">
    <citation type="submission" date="2016-09" db="EMBL/GenBank/DDBJ databases">
        <title>Complete genome sequence of microbes from the polar regions.</title>
        <authorList>
            <person name="Liao L."/>
            <person name="Chen B."/>
        </authorList>
    </citation>
    <scope>NUCLEOTIDE SEQUENCE [LARGE SCALE GENOMIC DNA]</scope>
    <source>
        <strain evidence="2 3">ZS314</strain>
    </source>
</reference>
<dbReference type="InterPro" id="IPR036928">
    <property type="entry name" value="AS_sf"/>
</dbReference>
<organism evidence="2 3">
    <name type="scientific">Marisediminicola antarctica</name>
    <dbReference type="NCBI Taxonomy" id="674079"/>
    <lineage>
        <taxon>Bacteria</taxon>
        <taxon>Bacillati</taxon>
        <taxon>Actinomycetota</taxon>
        <taxon>Actinomycetes</taxon>
        <taxon>Micrococcales</taxon>
        <taxon>Microbacteriaceae</taxon>
        <taxon>Marisediminicola</taxon>
    </lineage>
</organism>
<dbReference type="EMBL" id="CP017146">
    <property type="protein sequence ID" value="QHO71027.1"/>
    <property type="molecule type" value="Genomic_DNA"/>
</dbReference>
<dbReference type="Gene3D" id="3.10.450.50">
    <property type="match status" value="1"/>
</dbReference>
<dbReference type="SUPFAM" id="SSF75304">
    <property type="entry name" value="Amidase signature (AS) enzymes"/>
    <property type="match status" value="1"/>
</dbReference>
<dbReference type="CDD" id="cd00531">
    <property type="entry name" value="NTF2_like"/>
    <property type="match status" value="1"/>
</dbReference>
<dbReference type="InterPro" id="IPR023631">
    <property type="entry name" value="Amidase_dom"/>
</dbReference>
<dbReference type="InterPro" id="IPR024507">
    <property type="entry name" value="AtzH-like"/>
</dbReference>
<dbReference type="SUPFAM" id="SSF54427">
    <property type="entry name" value="NTF2-like"/>
    <property type="match status" value="1"/>
</dbReference>
<keyword evidence="3" id="KW-1185">Reference proteome</keyword>
<name>A0A7L5AKY7_9MICO</name>
<dbReference type="Pfam" id="PF11533">
    <property type="entry name" value="AtzH-like"/>
    <property type="match status" value="1"/>
</dbReference>
<dbReference type="Gene3D" id="3.90.1300.10">
    <property type="entry name" value="Amidase signature (AS) domain"/>
    <property type="match status" value="1"/>
</dbReference>
<feature type="domain" description="Amidase" evidence="1">
    <location>
        <begin position="136"/>
        <end position="495"/>
    </location>
</feature>
<evidence type="ECO:0000313" key="2">
    <source>
        <dbReference type="EMBL" id="QHO71027.1"/>
    </source>
</evidence>
<gene>
    <name evidence="2" type="ORF">BHD05_06500</name>
</gene>
<evidence type="ECO:0000313" key="3">
    <source>
        <dbReference type="Proteomes" id="UP000464507"/>
    </source>
</evidence>
<accession>A0A7L5AKY7</accession>
<evidence type="ECO:0000259" key="1">
    <source>
        <dbReference type="Pfam" id="PF01425"/>
    </source>
</evidence>
<proteinExistence type="predicted"/>
<sequence length="507" mass="52227">MHPPDGLLDAVDAYEHALMANDLEALDAFFAEGDTTMRGDAAGLLVGHDRISRFRQGRGGAPRREITSVEVRTIDDDHALVVSVLAPPAGGRGQQTQLWRRGASGWVIDAAHVSGPARAIDPSVWRGVGTPPVVGEPGGALVGRRVAVKDLFDVAGHEVGAGVPAFLAESPRATASAPAVGALLAAGADVQGIARTDEFAYSIAGRNPHYGTPPNPAVVGGIPGGSSNGPASAVALGQADIGLGTDTGGSIRVPASYQGLWGLRTTHGAVDRSGLLPLAPSFDTVGWLTRDSATLAMAASVSLPMGDPDAVQLRRFAVCDAVTALADADVRAAFDDALAGLGGLLDDLERVELPDVDVLFEAFRTVQAAEAWRAHGDWISAHPGALGADIAGRFAWASGFGTDEEEAARAVVLAARVEIERALDRRVLLLPAASSAAPQATMGAAENEETRARTLRLTCIAGIAGMPALSVPLLRVAKGPVGLCLVGPRGSDLRLIEVGERMTHPRG</sequence>